<evidence type="ECO:0000256" key="2">
    <source>
        <dbReference type="ARBA" id="ARBA00023015"/>
    </source>
</evidence>
<evidence type="ECO:0000256" key="3">
    <source>
        <dbReference type="ARBA" id="ARBA00023125"/>
    </source>
</evidence>
<gene>
    <name evidence="8" type="ORF">Golob_010788</name>
</gene>
<dbReference type="CDD" id="cd11445">
    <property type="entry name" value="bHLH_AtPIF_like"/>
    <property type="match status" value="1"/>
</dbReference>
<feature type="non-terminal residue" evidence="8">
    <location>
        <position position="1"/>
    </location>
</feature>
<dbReference type="FunFam" id="4.10.280.10:FF:000004">
    <property type="entry name" value="Basic helix-loop-helix transcription factor"/>
    <property type="match status" value="1"/>
</dbReference>
<dbReference type="EMBL" id="JABEZX010000009">
    <property type="protein sequence ID" value="MBA0565933.1"/>
    <property type="molecule type" value="Genomic_DNA"/>
</dbReference>
<evidence type="ECO:0000313" key="8">
    <source>
        <dbReference type="EMBL" id="MBA0565933.1"/>
    </source>
</evidence>
<evidence type="ECO:0000259" key="7">
    <source>
        <dbReference type="PROSITE" id="PS50888"/>
    </source>
</evidence>
<keyword evidence="3" id="KW-0238">DNA-binding</keyword>
<protein>
    <recommendedName>
        <fullName evidence="7">BHLH domain-containing protein</fullName>
    </recommendedName>
</protein>
<dbReference type="InterPro" id="IPR047265">
    <property type="entry name" value="PIF1-like_bHLH"/>
</dbReference>
<dbReference type="InterPro" id="IPR031066">
    <property type="entry name" value="bHLH_ALC-like_plant"/>
</dbReference>
<dbReference type="SMART" id="SM00353">
    <property type="entry name" value="HLH"/>
    <property type="match status" value="1"/>
</dbReference>
<dbReference type="GO" id="GO:0046983">
    <property type="term" value="F:protein dimerization activity"/>
    <property type="evidence" value="ECO:0007669"/>
    <property type="project" value="InterPro"/>
</dbReference>
<dbReference type="PANTHER" id="PTHR45855:SF6">
    <property type="entry name" value="TRANSCRIPTION FACTOR ALC"/>
    <property type="match status" value="1"/>
</dbReference>
<dbReference type="PROSITE" id="PS50888">
    <property type="entry name" value="BHLH"/>
    <property type="match status" value="1"/>
</dbReference>
<feature type="domain" description="BHLH" evidence="7">
    <location>
        <begin position="146"/>
        <end position="195"/>
    </location>
</feature>
<dbReference type="InterPro" id="IPR036638">
    <property type="entry name" value="HLH_DNA-bd_sf"/>
</dbReference>
<comment type="caution">
    <text evidence="8">The sequence shown here is derived from an EMBL/GenBank/DDBJ whole genome shotgun (WGS) entry which is preliminary data.</text>
</comment>
<dbReference type="InterPro" id="IPR011598">
    <property type="entry name" value="bHLH_dom"/>
</dbReference>
<sequence>MADLYGGAPYSNPETEEISTILNQLLHNSSSSSSSSSSCMQFKGKNIHSFPSQVPGISTLAANSGAGMGIPVMDRYRLGGLAVRIESEPRVNISDPETYFGANVKDSADNALSSACDFSYDSEKVPDASEVPSNQERPRSSSKRSRAAEVHNLSEKRRRSRINEKMKALQNLIPNSNKTDKASMLEEAIEYLKQLQLQVQASSIFLLNRKQESSVFLLSPWRWLPSFLFSLTPLCVYFPLIEVKLSLQTKQSCIDFEKIIQDTLTTEQICYSTCSAANLCLFPMRVAFDSLCMLRLLLGSLAALTWSTLLSLAVHNLIVRVGGPSCTVFHRAKSFSNKSPGLKETIYVEEAGTVLYTITLGFYDFAHEMEKPGVYVTKPGMGGKEMLGTNAFNFMPTFLFFDVMLQLQTELIANLICFHGCLQMLSMRNGLSLYPMCLPGVPQPMQMPPTGLGYDEGHGFFSPNIGAGTFSSNEESSMNTPFNLSNPCTISNLPVVAPSVANMSNLEASIGFESPAGAHYGSFTHSTSSKEICKEGRSQIELEMNNGGNSSSSG</sequence>
<dbReference type="SUPFAM" id="SSF47459">
    <property type="entry name" value="HLH, helix-loop-helix DNA-binding domain"/>
    <property type="match status" value="1"/>
</dbReference>
<feature type="compositionally biased region" description="Basic and acidic residues" evidence="6">
    <location>
        <begin position="146"/>
        <end position="158"/>
    </location>
</feature>
<keyword evidence="9" id="KW-1185">Reference proteome</keyword>
<name>A0A7J8MMS7_9ROSI</name>
<comment type="subcellular location">
    <subcellularLocation>
        <location evidence="1">Nucleus</location>
    </subcellularLocation>
</comment>
<dbReference type="GO" id="GO:0005634">
    <property type="term" value="C:nucleus"/>
    <property type="evidence" value="ECO:0007669"/>
    <property type="project" value="UniProtKB-SubCell"/>
</dbReference>
<accession>A0A7J8MMS7</accession>
<proteinExistence type="predicted"/>
<evidence type="ECO:0000256" key="1">
    <source>
        <dbReference type="ARBA" id="ARBA00004123"/>
    </source>
</evidence>
<evidence type="ECO:0000256" key="6">
    <source>
        <dbReference type="SAM" id="MobiDB-lite"/>
    </source>
</evidence>
<evidence type="ECO:0000256" key="4">
    <source>
        <dbReference type="ARBA" id="ARBA00023163"/>
    </source>
</evidence>
<organism evidence="8 9">
    <name type="scientific">Gossypium lobatum</name>
    <dbReference type="NCBI Taxonomy" id="34289"/>
    <lineage>
        <taxon>Eukaryota</taxon>
        <taxon>Viridiplantae</taxon>
        <taxon>Streptophyta</taxon>
        <taxon>Embryophyta</taxon>
        <taxon>Tracheophyta</taxon>
        <taxon>Spermatophyta</taxon>
        <taxon>Magnoliopsida</taxon>
        <taxon>eudicotyledons</taxon>
        <taxon>Gunneridae</taxon>
        <taxon>Pentapetalae</taxon>
        <taxon>rosids</taxon>
        <taxon>malvids</taxon>
        <taxon>Malvales</taxon>
        <taxon>Malvaceae</taxon>
        <taxon>Malvoideae</taxon>
        <taxon>Gossypium</taxon>
    </lineage>
</organism>
<dbReference type="Gene3D" id="4.10.280.10">
    <property type="entry name" value="Helix-loop-helix DNA-binding domain"/>
    <property type="match status" value="1"/>
</dbReference>
<feature type="region of interest" description="Disordered" evidence="6">
    <location>
        <begin position="123"/>
        <end position="158"/>
    </location>
</feature>
<dbReference type="Proteomes" id="UP000593572">
    <property type="component" value="Unassembled WGS sequence"/>
</dbReference>
<keyword evidence="2" id="KW-0805">Transcription regulation</keyword>
<dbReference type="GO" id="GO:0003677">
    <property type="term" value="F:DNA binding"/>
    <property type="evidence" value="ECO:0007669"/>
    <property type="project" value="UniProtKB-KW"/>
</dbReference>
<keyword evidence="4" id="KW-0804">Transcription</keyword>
<keyword evidence="5" id="KW-0539">Nucleus</keyword>
<dbReference type="Pfam" id="PF00010">
    <property type="entry name" value="HLH"/>
    <property type="match status" value="1"/>
</dbReference>
<evidence type="ECO:0000313" key="9">
    <source>
        <dbReference type="Proteomes" id="UP000593572"/>
    </source>
</evidence>
<reference evidence="8 9" key="1">
    <citation type="journal article" date="2019" name="Genome Biol. Evol.">
        <title>Insights into the evolution of the New World diploid cottons (Gossypium, subgenus Houzingenia) based on genome sequencing.</title>
        <authorList>
            <person name="Grover C.E."/>
            <person name="Arick M.A. 2nd"/>
            <person name="Thrash A."/>
            <person name="Conover J.L."/>
            <person name="Sanders W.S."/>
            <person name="Peterson D.G."/>
            <person name="Frelichowski J.E."/>
            <person name="Scheffler J.A."/>
            <person name="Scheffler B.E."/>
            <person name="Wendel J.F."/>
        </authorList>
    </citation>
    <scope>NUCLEOTIDE SEQUENCE [LARGE SCALE GENOMIC DNA]</scope>
    <source>
        <strain evidence="8">157</strain>
        <tissue evidence="8">Leaf</tissue>
    </source>
</reference>
<dbReference type="PANTHER" id="PTHR45855">
    <property type="entry name" value="TRANSCRIPTION FACTOR PIF1-RELATED"/>
    <property type="match status" value="1"/>
</dbReference>
<dbReference type="AlphaFoldDB" id="A0A7J8MMS7"/>
<evidence type="ECO:0000256" key="5">
    <source>
        <dbReference type="ARBA" id="ARBA00023242"/>
    </source>
</evidence>